<dbReference type="Proteomes" id="UP000631114">
    <property type="component" value="Unassembled WGS sequence"/>
</dbReference>
<accession>A0A835I0M8</accession>
<dbReference type="AlphaFoldDB" id="A0A835I0M8"/>
<feature type="region of interest" description="Disordered" evidence="1">
    <location>
        <begin position="157"/>
        <end position="192"/>
    </location>
</feature>
<feature type="compositionally biased region" description="Polar residues" evidence="1">
    <location>
        <begin position="386"/>
        <end position="397"/>
    </location>
</feature>
<name>A0A835I0M8_9MAGN</name>
<dbReference type="Gene3D" id="3.40.50.1010">
    <property type="entry name" value="5'-nuclease"/>
    <property type="match status" value="1"/>
</dbReference>
<keyword evidence="4" id="KW-1185">Reference proteome</keyword>
<comment type="caution">
    <text evidence="3">The sequence shown here is derived from an EMBL/GenBank/DDBJ whole genome shotgun (WGS) entry which is preliminary data.</text>
</comment>
<evidence type="ECO:0000313" key="4">
    <source>
        <dbReference type="Proteomes" id="UP000631114"/>
    </source>
</evidence>
<feature type="region of interest" description="Disordered" evidence="1">
    <location>
        <begin position="262"/>
        <end position="281"/>
    </location>
</feature>
<feature type="compositionally biased region" description="Basic and acidic residues" evidence="1">
    <location>
        <begin position="375"/>
        <end position="385"/>
    </location>
</feature>
<dbReference type="InterPro" id="IPR029060">
    <property type="entry name" value="PIN-like_dom_sf"/>
</dbReference>
<evidence type="ECO:0000256" key="1">
    <source>
        <dbReference type="SAM" id="MobiDB-lite"/>
    </source>
</evidence>
<dbReference type="Pfam" id="PF13638">
    <property type="entry name" value="PIN_4"/>
    <property type="match status" value="1"/>
</dbReference>
<proteinExistence type="predicted"/>
<protein>
    <recommendedName>
        <fullName evidence="2">FHA domain-containing protein</fullName>
    </recommendedName>
</protein>
<dbReference type="InterPro" id="IPR000253">
    <property type="entry name" value="FHA_dom"/>
</dbReference>
<dbReference type="PANTHER" id="PTHR22593:SF8">
    <property type="entry name" value="FHA DOMAIN-CONTAINING PROTEIN PS1"/>
    <property type="match status" value="1"/>
</dbReference>
<sequence>MAEEDQEEKKIPIFTVLKKGLIFKNIILLDKNTSPPLNPDNQPIKSVENHTPDNEDEQVLIIGRHPDCNIMLTHPSISRFHVQIVLQPSLQKLFVIDLSSVHGTWVSDQKIEPQVLVELKEGDVLRLGVSTRSYRLHWVPFSRAFDVENPLISPILETPLTPGENKERESLKNEDLNTFEQKHSSPSAPPMPESMNFAFTDEVLPPLSIHNEEENLSPLVVVSAYRSICITSPSSCGPLAPESVNSSLVPGERVLTETASQQFDKENQENSPNMFSESSPFVEENQESTLRGLEKESSIPSIWSRRGKLASSLRVQTIKSRGKNMEVGTESENHNEMIDGLSTKVLFSCSDGEQESCTPDKENFTPKPGLGSNSMKREKREDTELQKSYGSLSSNGDFTPDKENFTPKPGLGSKLVKKGRRVGIELQKSCGSLSSNGNQEENGMSAFSKKENLTPIVLSDSRLKKPLSGSRLRQEADVILSKRRAGRVPFQPLFVNTMSSSISEASGLKATRSSISVNYDQTVEITAPYTANQSFRERNRMWYMVVDTNCLLNKESRRSLQLLQGLKGTQLIVPRMVIRELDCLKRHDSLFRRTTEVSLVLSWIEKCMVEDKWWIHVQNSMEGSTPIAPTPPASPRSSSWLSEVGNSLCGKSVPFSPWGSLDQIFSPTAEDHILDCALLLKRKKKDDGQFVLLSNDIALKIKAMAEGLLCETAEEFRESLVNPYSKRFLWSKSAPRGATWSSMDEVALRENYCYFPAKNIASKAAEGAKKGLKLILQHNTRYGQMNTV</sequence>
<dbReference type="PROSITE" id="PS50006">
    <property type="entry name" value="FHA_DOMAIN"/>
    <property type="match status" value="1"/>
</dbReference>
<feature type="domain" description="FHA" evidence="2">
    <location>
        <begin position="60"/>
        <end position="111"/>
    </location>
</feature>
<reference evidence="3 4" key="1">
    <citation type="submission" date="2020-10" db="EMBL/GenBank/DDBJ databases">
        <title>The Coptis chinensis genome and diversification of protoberbering-type alkaloids.</title>
        <authorList>
            <person name="Wang B."/>
            <person name="Shu S."/>
            <person name="Song C."/>
            <person name="Liu Y."/>
        </authorList>
    </citation>
    <scope>NUCLEOTIDE SEQUENCE [LARGE SCALE GENOMIC DNA]</scope>
    <source>
        <strain evidence="3">HL-2020</strain>
        <tissue evidence="3">Leaf</tissue>
    </source>
</reference>
<dbReference type="InterPro" id="IPR002716">
    <property type="entry name" value="PIN_dom"/>
</dbReference>
<feature type="compositionally biased region" description="Basic and acidic residues" evidence="1">
    <location>
        <begin position="164"/>
        <end position="183"/>
    </location>
</feature>
<feature type="region of interest" description="Disordered" evidence="1">
    <location>
        <begin position="351"/>
        <end position="414"/>
    </location>
</feature>
<dbReference type="SUPFAM" id="SSF49879">
    <property type="entry name" value="SMAD/FHA domain"/>
    <property type="match status" value="1"/>
</dbReference>
<dbReference type="CDD" id="cd09880">
    <property type="entry name" value="PIN_Smg5-6-like"/>
    <property type="match status" value="1"/>
</dbReference>
<organism evidence="3 4">
    <name type="scientific">Coptis chinensis</name>
    <dbReference type="NCBI Taxonomy" id="261450"/>
    <lineage>
        <taxon>Eukaryota</taxon>
        <taxon>Viridiplantae</taxon>
        <taxon>Streptophyta</taxon>
        <taxon>Embryophyta</taxon>
        <taxon>Tracheophyta</taxon>
        <taxon>Spermatophyta</taxon>
        <taxon>Magnoliopsida</taxon>
        <taxon>Ranunculales</taxon>
        <taxon>Ranunculaceae</taxon>
        <taxon>Coptidoideae</taxon>
        <taxon>Coptis</taxon>
    </lineage>
</organism>
<evidence type="ECO:0000313" key="3">
    <source>
        <dbReference type="EMBL" id="KAF9608489.1"/>
    </source>
</evidence>
<gene>
    <name evidence="3" type="ORF">IFM89_009855</name>
</gene>
<dbReference type="GO" id="GO:0031965">
    <property type="term" value="C:nuclear membrane"/>
    <property type="evidence" value="ECO:0007669"/>
    <property type="project" value="TreeGrafter"/>
</dbReference>
<dbReference type="EMBL" id="JADFTS010000004">
    <property type="protein sequence ID" value="KAF9608489.1"/>
    <property type="molecule type" value="Genomic_DNA"/>
</dbReference>
<dbReference type="OrthoDB" id="444265at2759"/>
<feature type="compositionally biased region" description="Polar residues" evidence="1">
    <location>
        <begin position="269"/>
        <end position="279"/>
    </location>
</feature>
<dbReference type="Pfam" id="PF00498">
    <property type="entry name" value="FHA"/>
    <property type="match status" value="1"/>
</dbReference>
<evidence type="ECO:0000259" key="2">
    <source>
        <dbReference type="PROSITE" id="PS50006"/>
    </source>
</evidence>
<dbReference type="PANTHER" id="PTHR22593">
    <property type="entry name" value="TRANSMEMBRANE PROTEIN 18"/>
    <property type="match status" value="1"/>
</dbReference>
<dbReference type="Gene3D" id="2.60.200.20">
    <property type="match status" value="1"/>
</dbReference>
<dbReference type="SMART" id="SM00240">
    <property type="entry name" value="FHA"/>
    <property type="match status" value="1"/>
</dbReference>
<dbReference type="InterPro" id="IPR008984">
    <property type="entry name" value="SMAD_FHA_dom_sf"/>
</dbReference>
<dbReference type="SUPFAM" id="SSF88723">
    <property type="entry name" value="PIN domain-like"/>
    <property type="match status" value="1"/>
</dbReference>
<dbReference type="CDD" id="cd22691">
    <property type="entry name" value="FHA_PS1-like"/>
    <property type="match status" value="1"/>
</dbReference>